<protein>
    <recommendedName>
        <fullName evidence="1">FAR1 domain-containing protein</fullName>
    </recommendedName>
</protein>
<dbReference type="InterPro" id="IPR004330">
    <property type="entry name" value="FAR1_DNA_bnd_dom"/>
</dbReference>
<comment type="caution">
    <text evidence="2">The sequence shown here is derived from an EMBL/GenBank/DDBJ whole genome shotgun (WGS) entry which is preliminary data.</text>
</comment>
<organism evidence="2 3">
    <name type="scientific">Zostera marina</name>
    <name type="common">Eelgrass</name>
    <dbReference type="NCBI Taxonomy" id="29655"/>
    <lineage>
        <taxon>Eukaryota</taxon>
        <taxon>Viridiplantae</taxon>
        <taxon>Streptophyta</taxon>
        <taxon>Embryophyta</taxon>
        <taxon>Tracheophyta</taxon>
        <taxon>Spermatophyta</taxon>
        <taxon>Magnoliopsida</taxon>
        <taxon>Liliopsida</taxon>
        <taxon>Zosteraceae</taxon>
        <taxon>Zostera</taxon>
    </lineage>
</organism>
<proteinExistence type="predicted"/>
<evidence type="ECO:0000313" key="2">
    <source>
        <dbReference type="EMBL" id="KMZ69522.1"/>
    </source>
</evidence>
<dbReference type="AlphaFoldDB" id="A0A0K9PMR7"/>
<dbReference type="Proteomes" id="UP000036987">
    <property type="component" value="Unassembled WGS sequence"/>
</dbReference>
<dbReference type="PANTHER" id="PTHR47718:SF7">
    <property type="entry name" value="PROTEIN FAR1-RELATED SEQUENCE"/>
    <property type="match status" value="1"/>
</dbReference>
<evidence type="ECO:0000259" key="1">
    <source>
        <dbReference type="Pfam" id="PF03101"/>
    </source>
</evidence>
<name>A0A0K9PMR7_ZOSMR</name>
<dbReference type="EMBL" id="LFYR01000759">
    <property type="protein sequence ID" value="KMZ69522.1"/>
    <property type="molecule type" value="Genomic_DNA"/>
</dbReference>
<sequence>MTLNSLNVIDQSSSLQQPNIEPQNTIHFSPNSSSIYITPPPYLPLHGQPLIPSTQCSRPQCNVSIDFYSIQTEKPSECNPNETHCNVQCSRINDFPLIRNANYVPHQNHDTPLDNLRTLISSKNNDVTRLPNAITSSVNASPSFFVPKQPTDTNSSSDNVKLNSPPTFSQIYSSYSDALDQYYGYSSKMGFSVSLGSTNYKTSKDDGKKNLVMRRLLCSKEGTVDLLHPPKLGKRRKNAVSRCGCCASIKIRREGMSEVWIVKHIVLEHNHPLITPSKVQFLPINRSISSTSRLFFQFLSEVNVPVSQQTAYFSTQFGGIEHMGCMQLNISNMCRDDRVDLKNYDVDLLVEEFEMKKSVQPDFFYSIVKDSSGRPKHVFWVDFIMIQHFKLFENAVTFDTTYKTNVYSLIFEMFCGVNHHRKTVIFGSAFLR</sequence>
<gene>
    <name evidence="2" type="ORF">ZOSMA_210G00090</name>
</gene>
<reference evidence="3" key="1">
    <citation type="journal article" date="2016" name="Nature">
        <title>The genome of the seagrass Zostera marina reveals angiosperm adaptation to the sea.</title>
        <authorList>
            <person name="Olsen J.L."/>
            <person name="Rouze P."/>
            <person name="Verhelst B."/>
            <person name="Lin Y.-C."/>
            <person name="Bayer T."/>
            <person name="Collen J."/>
            <person name="Dattolo E."/>
            <person name="De Paoli E."/>
            <person name="Dittami S."/>
            <person name="Maumus F."/>
            <person name="Michel G."/>
            <person name="Kersting A."/>
            <person name="Lauritano C."/>
            <person name="Lohaus R."/>
            <person name="Toepel M."/>
            <person name="Tonon T."/>
            <person name="Vanneste K."/>
            <person name="Amirebrahimi M."/>
            <person name="Brakel J."/>
            <person name="Bostroem C."/>
            <person name="Chovatia M."/>
            <person name="Grimwood J."/>
            <person name="Jenkins J.W."/>
            <person name="Jueterbock A."/>
            <person name="Mraz A."/>
            <person name="Stam W.T."/>
            <person name="Tice H."/>
            <person name="Bornberg-Bauer E."/>
            <person name="Green P.J."/>
            <person name="Pearson G.A."/>
            <person name="Procaccini G."/>
            <person name="Duarte C.M."/>
            <person name="Schmutz J."/>
            <person name="Reusch T.B.H."/>
            <person name="Van de Peer Y."/>
        </authorList>
    </citation>
    <scope>NUCLEOTIDE SEQUENCE [LARGE SCALE GENOMIC DNA]</scope>
    <source>
        <strain evidence="3">cv. Finnish</strain>
    </source>
</reference>
<dbReference type="Pfam" id="PF03101">
    <property type="entry name" value="FAR1"/>
    <property type="match status" value="1"/>
</dbReference>
<evidence type="ECO:0000313" key="3">
    <source>
        <dbReference type="Proteomes" id="UP000036987"/>
    </source>
</evidence>
<keyword evidence="3" id="KW-1185">Reference proteome</keyword>
<feature type="domain" description="FAR1" evidence="1">
    <location>
        <begin position="182"/>
        <end position="274"/>
    </location>
</feature>
<accession>A0A0K9PMR7</accession>
<dbReference type="OrthoDB" id="2402896at2759"/>
<dbReference type="PANTHER" id="PTHR47718">
    <property type="entry name" value="OS01G0519700 PROTEIN"/>
    <property type="match status" value="1"/>
</dbReference>
<dbReference type="OMA" id="LIRNANY"/>